<proteinExistence type="predicted"/>
<gene>
    <name evidence="7" type="ORF">H8923_08855</name>
</gene>
<keyword evidence="8" id="KW-1185">Reference proteome</keyword>
<dbReference type="Gene3D" id="1.10.3430.10">
    <property type="entry name" value="Ammonium transporter AmtB like domains"/>
    <property type="match status" value="1"/>
</dbReference>
<evidence type="ECO:0000256" key="5">
    <source>
        <dbReference type="SAM" id="Phobius"/>
    </source>
</evidence>
<accession>A0ABR7JPN2</accession>
<organism evidence="7 8">
    <name type="scientific">Romboutsia faecis</name>
    <dbReference type="NCBI Taxonomy" id="2764597"/>
    <lineage>
        <taxon>Bacteria</taxon>
        <taxon>Bacillati</taxon>
        <taxon>Bacillota</taxon>
        <taxon>Clostridia</taxon>
        <taxon>Peptostreptococcales</taxon>
        <taxon>Peptostreptococcaceae</taxon>
        <taxon>Romboutsia</taxon>
    </lineage>
</organism>
<feature type="transmembrane region" description="Helical" evidence="5">
    <location>
        <begin position="20"/>
        <end position="38"/>
    </location>
</feature>
<dbReference type="Pfam" id="PF00909">
    <property type="entry name" value="Ammonium_transp"/>
    <property type="match status" value="1"/>
</dbReference>
<reference evidence="7 8" key="1">
    <citation type="submission" date="2020-08" db="EMBL/GenBank/DDBJ databases">
        <authorList>
            <person name="Liu C."/>
            <person name="Sun Q."/>
        </authorList>
    </citation>
    <scope>NUCLEOTIDE SEQUENCE [LARGE SCALE GENOMIC DNA]</scope>
    <source>
        <strain evidence="7 8">NSJ-18</strain>
    </source>
</reference>
<comment type="caution">
    <text evidence="7">The sequence shown here is derived from an EMBL/GenBank/DDBJ whole genome shotgun (WGS) entry which is preliminary data.</text>
</comment>
<evidence type="ECO:0000313" key="8">
    <source>
        <dbReference type="Proteomes" id="UP000609849"/>
    </source>
</evidence>
<keyword evidence="4 5" id="KW-0472">Membrane</keyword>
<evidence type="ECO:0000259" key="6">
    <source>
        <dbReference type="Pfam" id="PF00909"/>
    </source>
</evidence>
<dbReference type="EMBL" id="JACRWE010000003">
    <property type="protein sequence ID" value="MBC5996868.1"/>
    <property type="molecule type" value="Genomic_DNA"/>
</dbReference>
<sequence>MQAGFARAKNALNIIMKKLMNFAIGSVIFWFIGFRIIFAELHLLVRGVDLLTQGSYTEILQSVAPKEVFYIT</sequence>
<comment type="subcellular location">
    <subcellularLocation>
        <location evidence="1">Membrane</location>
        <topology evidence="1">Multi-pass membrane protein</topology>
    </subcellularLocation>
</comment>
<evidence type="ECO:0000256" key="2">
    <source>
        <dbReference type="ARBA" id="ARBA00022692"/>
    </source>
</evidence>
<evidence type="ECO:0000256" key="4">
    <source>
        <dbReference type="ARBA" id="ARBA00023136"/>
    </source>
</evidence>
<feature type="domain" description="Ammonium transporter AmtB-like" evidence="6">
    <location>
        <begin position="2"/>
        <end position="41"/>
    </location>
</feature>
<evidence type="ECO:0000256" key="1">
    <source>
        <dbReference type="ARBA" id="ARBA00004141"/>
    </source>
</evidence>
<name>A0ABR7JPN2_9FIRM</name>
<dbReference type="InterPro" id="IPR029020">
    <property type="entry name" value="Ammonium/urea_transptr"/>
</dbReference>
<dbReference type="Proteomes" id="UP000609849">
    <property type="component" value="Unassembled WGS sequence"/>
</dbReference>
<keyword evidence="2 5" id="KW-0812">Transmembrane</keyword>
<evidence type="ECO:0000313" key="7">
    <source>
        <dbReference type="EMBL" id="MBC5996868.1"/>
    </source>
</evidence>
<evidence type="ECO:0000256" key="3">
    <source>
        <dbReference type="ARBA" id="ARBA00022989"/>
    </source>
</evidence>
<keyword evidence="3 5" id="KW-1133">Transmembrane helix</keyword>
<dbReference type="InterPro" id="IPR024041">
    <property type="entry name" value="NH4_transpt_AmtB-like_dom"/>
</dbReference>
<dbReference type="RefSeq" id="WP_187127888.1">
    <property type="nucleotide sequence ID" value="NZ_JACRWE010000003.1"/>
</dbReference>
<dbReference type="SUPFAM" id="SSF111352">
    <property type="entry name" value="Ammonium transporter"/>
    <property type="match status" value="1"/>
</dbReference>
<protein>
    <recommendedName>
        <fullName evidence="6">Ammonium transporter AmtB-like domain-containing protein</fullName>
    </recommendedName>
</protein>